<keyword evidence="9" id="KW-0411">Iron-sulfur</keyword>
<comment type="caution">
    <text evidence="17">The sequence shown here is derived from an EMBL/GenBank/DDBJ whole genome shotgun (WGS) entry which is preliminary data.</text>
</comment>
<keyword evidence="5 14" id="KW-0227">DNA damage</keyword>
<dbReference type="SMART" id="SM00478">
    <property type="entry name" value="ENDO3c"/>
    <property type="match status" value="1"/>
</dbReference>
<feature type="domain" description="HhH-GPD" evidence="16">
    <location>
        <begin position="146"/>
        <end position="296"/>
    </location>
</feature>
<keyword evidence="14" id="KW-0496">Mitochondrion</keyword>
<dbReference type="InterPro" id="IPR003651">
    <property type="entry name" value="Endonuclease3_FeS-loop_motif"/>
</dbReference>
<accession>A0ABP1N8V5</accession>
<gene>
    <name evidence="14" type="primary">NTH1</name>
    <name evidence="17" type="ORF">XYLVIOL_LOCUS2680</name>
</gene>
<dbReference type="SMART" id="SM00525">
    <property type="entry name" value="FES"/>
    <property type="match status" value="1"/>
</dbReference>
<evidence type="ECO:0000256" key="3">
    <source>
        <dbReference type="ARBA" id="ARBA00022485"/>
    </source>
</evidence>
<dbReference type="EMBL" id="CAXAJV020001288">
    <property type="protein sequence ID" value="CAL7937399.1"/>
    <property type="molecule type" value="Genomic_DNA"/>
</dbReference>
<keyword evidence="4" id="KW-0479">Metal-binding</keyword>
<comment type="function">
    <text evidence="14">Bifunctional DNA N-glycosylase with associated apurinic/apyrimidinic (AP) lyase function that catalyzes the first step in base excision repair (BER), the primary repair pathway for the repair of oxidative DNA damage. The DNA N-glycosylase activity releases the damaged DNA base from DNA by cleaving the N-glycosidic bond, leaving an AP site. The AP lyase activity cleaves the phosphodiester bond 3' to the AP site by a beta-elimination. Primarily recognizes and repairs oxidative base damage of pyrimidines.</text>
</comment>
<dbReference type="InterPro" id="IPR023170">
    <property type="entry name" value="HhH_base_excis_C"/>
</dbReference>
<dbReference type="InterPro" id="IPR000445">
    <property type="entry name" value="HhH_motif"/>
</dbReference>
<evidence type="ECO:0000256" key="10">
    <source>
        <dbReference type="ARBA" id="ARBA00023204"/>
    </source>
</evidence>
<keyword evidence="11 14" id="KW-0456">Lyase</keyword>
<keyword evidence="3" id="KW-0004">4Fe-4S</keyword>
<dbReference type="PROSITE" id="PS01155">
    <property type="entry name" value="ENDONUCLEASE_III_2"/>
    <property type="match status" value="1"/>
</dbReference>
<organism evidence="17 18">
    <name type="scientific">Xylocopa violacea</name>
    <name type="common">Violet carpenter bee</name>
    <name type="synonym">Apis violacea</name>
    <dbReference type="NCBI Taxonomy" id="135666"/>
    <lineage>
        <taxon>Eukaryota</taxon>
        <taxon>Metazoa</taxon>
        <taxon>Ecdysozoa</taxon>
        <taxon>Arthropoda</taxon>
        <taxon>Hexapoda</taxon>
        <taxon>Insecta</taxon>
        <taxon>Pterygota</taxon>
        <taxon>Neoptera</taxon>
        <taxon>Endopterygota</taxon>
        <taxon>Hymenoptera</taxon>
        <taxon>Apocrita</taxon>
        <taxon>Aculeata</taxon>
        <taxon>Apoidea</taxon>
        <taxon>Anthophila</taxon>
        <taxon>Apidae</taxon>
        <taxon>Xylocopa</taxon>
        <taxon>Xylocopa</taxon>
    </lineage>
</organism>
<evidence type="ECO:0000256" key="2">
    <source>
        <dbReference type="ARBA" id="ARBA00008343"/>
    </source>
</evidence>
<dbReference type="InterPro" id="IPR011257">
    <property type="entry name" value="DNA_glycosylase"/>
</dbReference>
<comment type="subcellular location">
    <subcellularLocation>
        <location evidence="14">Nucleus</location>
    </subcellularLocation>
    <subcellularLocation>
        <location evidence="14">Mitochondrion</location>
    </subcellularLocation>
</comment>
<evidence type="ECO:0000313" key="18">
    <source>
        <dbReference type="Proteomes" id="UP001642520"/>
    </source>
</evidence>
<dbReference type="Pfam" id="PF00633">
    <property type="entry name" value="HHH"/>
    <property type="match status" value="1"/>
</dbReference>
<reference evidence="17 18" key="1">
    <citation type="submission" date="2024-08" db="EMBL/GenBank/DDBJ databases">
        <authorList>
            <person name="Will J Nash"/>
            <person name="Angela Man"/>
            <person name="Seanna McTaggart"/>
            <person name="Kendall Baker"/>
            <person name="Tom Barker"/>
            <person name="Leah Catchpole"/>
            <person name="Alex Durrant"/>
            <person name="Karim Gharbi"/>
            <person name="Naomi Irish"/>
            <person name="Gemy Kaithakottil"/>
            <person name="Debby Ku"/>
            <person name="Aaliyah Providence"/>
            <person name="Felix Shaw"/>
            <person name="David Swarbreck"/>
            <person name="Chris Watkins"/>
            <person name="Ann M. McCartney"/>
            <person name="Giulio Formenti"/>
            <person name="Alice Mouton"/>
            <person name="Noel Vella"/>
            <person name="Bjorn M von Reumont"/>
            <person name="Adriana Vella"/>
            <person name="Wilfried Haerty"/>
        </authorList>
    </citation>
    <scope>NUCLEOTIDE SEQUENCE [LARGE SCALE GENOMIC DNA]</scope>
</reference>
<evidence type="ECO:0000256" key="7">
    <source>
        <dbReference type="ARBA" id="ARBA00022946"/>
    </source>
</evidence>
<evidence type="ECO:0000256" key="8">
    <source>
        <dbReference type="ARBA" id="ARBA00023004"/>
    </source>
</evidence>
<dbReference type="Gene3D" id="1.10.1670.10">
    <property type="entry name" value="Helix-hairpin-Helix base-excision DNA repair enzymes (C-terminal)"/>
    <property type="match status" value="1"/>
</dbReference>
<keyword evidence="7" id="KW-0809">Transit peptide</keyword>
<dbReference type="EC" id="3.2.2.-" evidence="14"/>
<sequence>MNKKLKFNDLTTSRSSQFGSKNDDERLLSTTSKYFDITNDSSRKSERKRRVHVKIKCEETEDTSHLIDKQIKYEDSQNEKDRDVKEAVKEIGDKWMPLNWETILENIKEMRKNKTAPVDKMGCHKCADPKASAKVTRYQLLTALMLSSQTKDQVTHAAMQKLISYGCTPETIVGTPDDVLGKLIYPVGFWKTKVKYIKKTSQILIDKYDGDIPKTLKELQLLPGVGPKMAHICMQIAWDEVSGIGVDTHVHRICNRLGWVKKPTKTPEETRMALEEWLPKNLWSNLNYFLVGFGQEICLPRFPKCEECLNKDICPFSKKDRTRKKTIL</sequence>
<evidence type="ECO:0000256" key="15">
    <source>
        <dbReference type="SAM" id="MobiDB-lite"/>
    </source>
</evidence>
<dbReference type="InterPro" id="IPR004036">
    <property type="entry name" value="Endonuclease-III-like_CS2"/>
</dbReference>
<comment type="caution">
    <text evidence="14">Lacks conserved residue(s) required for the propagation of feature annotation.</text>
</comment>
<dbReference type="InterPro" id="IPR003265">
    <property type="entry name" value="HhH-GPD_domain"/>
</dbReference>
<evidence type="ECO:0000256" key="14">
    <source>
        <dbReference type="HAMAP-Rule" id="MF_03183"/>
    </source>
</evidence>
<evidence type="ECO:0000256" key="9">
    <source>
        <dbReference type="ARBA" id="ARBA00023014"/>
    </source>
</evidence>
<comment type="catalytic activity">
    <reaction evidence="13 14">
        <text>2'-deoxyribonucleotide-(2'-deoxyribose 5'-phosphate)-2'-deoxyribonucleotide-DNA = a 3'-end 2'-deoxyribonucleotide-(2,3-dehydro-2,3-deoxyribose 5'-phosphate)-DNA + a 5'-end 5'-phospho-2'-deoxyribonucleoside-DNA + H(+)</text>
        <dbReference type="Rhea" id="RHEA:66592"/>
        <dbReference type="Rhea" id="RHEA-COMP:13180"/>
        <dbReference type="Rhea" id="RHEA-COMP:16897"/>
        <dbReference type="Rhea" id="RHEA-COMP:17067"/>
        <dbReference type="ChEBI" id="CHEBI:15378"/>
        <dbReference type="ChEBI" id="CHEBI:136412"/>
        <dbReference type="ChEBI" id="CHEBI:157695"/>
        <dbReference type="ChEBI" id="CHEBI:167181"/>
        <dbReference type="EC" id="4.2.99.18"/>
    </reaction>
</comment>
<comment type="similarity">
    <text evidence="2 14">Belongs to the Nth/MutY family.</text>
</comment>
<comment type="cofactor">
    <cofactor evidence="1">
        <name>[4Fe-4S] cluster</name>
        <dbReference type="ChEBI" id="CHEBI:49883"/>
    </cofactor>
</comment>
<keyword evidence="10 14" id="KW-0234">DNA repair</keyword>
<keyword evidence="12 14" id="KW-0326">Glycosidase</keyword>
<evidence type="ECO:0000256" key="11">
    <source>
        <dbReference type="ARBA" id="ARBA00023239"/>
    </source>
</evidence>
<evidence type="ECO:0000256" key="6">
    <source>
        <dbReference type="ARBA" id="ARBA00022801"/>
    </source>
</evidence>
<keyword evidence="14" id="KW-0539">Nucleus</keyword>
<dbReference type="PANTHER" id="PTHR43286">
    <property type="entry name" value="ENDONUCLEASE III-LIKE PROTEIN 1"/>
    <property type="match status" value="1"/>
</dbReference>
<protein>
    <recommendedName>
        <fullName evidence="14">Endonuclease III homolog</fullName>
        <ecNumber evidence="14">3.2.2.-</ecNumber>
        <ecNumber evidence="14">4.2.99.18</ecNumber>
    </recommendedName>
    <alternativeName>
        <fullName evidence="14">Bifunctional DNA N-glycosylase/DNA-(apurinic or apyrimidinic site) lyase</fullName>
        <shortName evidence="14">DNA glycosylase/AP lyase</shortName>
    </alternativeName>
</protein>
<evidence type="ECO:0000313" key="17">
    <source>
        <dbReference type="EMBL" id="CAL7937399.1"/>
    </source>
</evidence>
<dbReference type="SUPFAM" id="SSF48150">
    <property type="entry name" value="DNA-glycosylase"/>
    <property type="match status" value="1"/>
</dbReference>
<evidence type="ECO:0000256" key="13">
    <source>
        <dbReference type="ARBA" id="ARBA00044632"/>
    </source>
</evidence>
<evidence type="ECO:0000256" key="1">
    <source>
        <dbReference type="ARBA" id="ARBA00001966"/>
    </source>
</evidence>
<keyword evidence="8" id="KW-0408">Iron</keyword>
<proteinExistence type="inferred from homology"/>
<dbReference type="HAMAP" id="MF_03183">
    <property type="entry name" value="Endonuclease_III_Nth"/>
    <property type="match status" value="1"/>
</dbReference>
<dbReference type="PANTHER" id="PTHR43286:SF1">
    <property type="entry name" value="ENDONUCLEASE III-LIKE PROTEIN 1"/>
    <property type="match status" value="1"/>
</dbReference>
<dbReference type="CDD" id="cd00056">
    <property type="entry name" value="ENDO3c"/>
    <property type="match status" value="1"/>
</dbReference>
<evidence type="ECO:0000256" key="12">
    <source>
        <dbReference type="ARBA" id="ARBA00023295"/>
    </source>
</evidence>
<keyword evidence="6 14" id="KW-0378">Hydrolase</keyword>
<evidence type="ECO:0000259" key="16">
    <source>
        <dbReference type="SMART" id="SM00478"/>
    </source>
</evidence>
<dbReference type="Pfam" id="PF00730">
    <property type="entry name" value="HhH-GPD"/>
    <property type="match status" value="1"/>
</dbReference>
<feature type="compositionally biased region" description="Polar residues" evidence="15">
    <location>
        <begin position="9"/>
        <end position="20"/>
    </location>
</feature>
<dbReference type="Proteomes" id="UP001642520">
    <property type="component" value="Unassembled WGS sequence"/>
</dbReference>
<keyword evidence="18" id="KW-1185">Reference proteome</keyword>
<dbReference type="EC" id="4.2.99.18" evidence="14"/>
<evidence type="ECO:0000256" key="5">
    <source>
        <dbReference type="ARBA" id="ARBA00022763"/>
    </source>
</evidence>
<evidence type="ECO:0000256" key="4">
    <source>
        <dbReference type="ARBA" id="ARBA00022723"/>
    </source>
</evidence>
<feature type="region of interest" description="Disordered" evidence="15">
    <location>
        <begin position="1"/>
        <end position="24"/>
    </location>
</feature>
<dbReference type="Gene3D" id="1.10.340.30">
    <property type="entry name" value="Hypothetical protein, domain 2"/>
    <property type="match status" value="1"/>
</dbReference>
<name>A0ABP1N8V5_XYLVO</name>
<dbReference type="InterPro" id="IPR030841">
    <property type="entry name" value="NTH1"/>
</dbReference>